<evidence type="ECO:0000256" key="2">
    <source>
        <dbReference type="SAM" id="Phobius"/>
    </source>
</evidence>
<gene>
    <name evidence="3" type="ORF">PINE0816_LOCUS18501</name>
</gene>
<name>A0A7S0CFK9_9STRA</name>
<keyword evidence="2" id="KW-1133">Transmembrane helix</keyword>
<protein>
    <submittedName>
        <fullName evidence="3">Uncharacterized protein</fullName>
    </submittedName>
</protein>
<organism evidence="3">
    <name type="scientific">Proboscia inermis</name>
    <dbReference type="NCBI Taxonomy" id="420281"/>
    <lineage>
        <taxon>Eukaryota</taxon>
        <taxon>Sar</taxon>
        <taxon>Stramenopiles</taxon>
        <taxon>Ochrophyta</taxon>
        <taxon>Bacillariophyta</taxon>
        <taxon>Coscinodiscophyceae</taxon>
        <taxon>Rhizosoleniophycidae</taxon>
        <taxon>Rhizosoleniales</taxon>
        <taxon>Rhizosoleniaceae</taxon>
        <taxon>Proboscia</taxon>
    </lineage>
</organism>
<feature type="transmembrane region" description="Helical" evidence="2">
    <location>
        <begin position="339"/>
        <end position="363"/>
    </location>
</feature>
<keyword evidence="2" id="KW-0812">Transmembrane</keyword>
<accession>A0A7S0CFK9</accession>
<keyword evidence="2" id="KW-0472">Membrane</keyword>
<dbReference type="AlphaFoldDB" id="A0A7S0CFK9"/>
<sequence length="386" mass="44519">MKRFPAKLEKCVGVAARDVKWTDFYYGLTNQAVIDKKQEHPELSHLGGTNEHFQIECNSKSELHKSKKIAEIGNKIRDSLKEEKRKRKEIIRIDDNIELNNQNISATMDLKKKRHRSPSSFSTAIKNTKQKKKETSTTRRKKIQRVAISKKSIDSDITSKKKDKYSDRKERNIIDLWKPSATHLSCMSLPKDKRSIVVRIHGVPLDCKPEHLRKFFRGLKIENIFYLPSCNVFINDFDSIYSYASRKEHPPKRRAPSSTSEKPNIKRETCNLRIYVKFESVTVADFAIARTGEMMSAFVPVGSLLKTGNVLKEPCCEGSAAVLVTPVPKDQANFFMKYMVWYLGSISASFIFVSALYFMLCFWDCFKKLHFHILLVNPFDCPETFA</sequence>
<evidence type="ECO:0000313" key="3">
    <source>
        <dbReference type="EMBL" id="CAD8422345.1"/>
    </source>
</evidence>
<proteinExistence type="predicted"/>
<evidence type="ECO:0000256" key="1">
    <source>
        <dbReference type="SAM" id="MobiDB-lite"/>
    </source>
</evidence>
<dbReference type="EMBL" id="HBEL01039749">
    <property type="protein sequence ID" value="CAD8422345.1"/>
    <property type="molecule type" value="Transcribed_RNA"/>
</dbReference>
<feature type="region of interest" description="Disordered" evidence="1">
    <location>
        <begin position="110"/>
        <end position="142"/>
    </location>
</feature>
<feature type="compositionally biased region" description="Basic residues" evidence="1">
    <location>
        <begin position="128"/>
        <end position="142"/>
    </location>
</feature>
<reference evidence="3" key="1">
    <citation type="submission" date="2021-01" db="EMBL/GenBank/DDBJ databases">
        <authorList>
            <person name="Corre E."/>
            <person name="Pelletier E."/>
            <person name="Niang G."/>
            <person name="Scheremetjew M."/>
            <person name="Finn R."/>
            <person name="Kale V."/>
            <person name="Holt S."/>
            <person name="Cochrane G."/>
            <person name="Meng A."/>
            <person name="Brown T."/>
            <person name="Cohen L."/>
        </authorList>
    </citation>
    <scope>NUCLEOTIDE SEQUENCE</scope>
    <source>
        <strain evidence="3">CCAP1064/1</strain>
    </source>
</reference>